<evidence type="ECO:0000313" key="3">
    <source>
        <dbReference type="Proteomes" id="UP000184520"/>
    </source>
</evidence>
<gene>
    <name evidence="2" type="ORF">SAMN05216361_2444</name>
</gene>
<dbReference type="Pfam" id="PF13360">
    <property type="entry name" value="PQQ_2"/>
    <property type="match status" value="1"/>
</dbReference>
<dbReference type="Gene3D" id="2.130.10.10">
    <property type="entry name" value="YVTN repeat-like/Quinoprotein amine dehydrogenase"/>
    <property type="match status" value="1"/>
</dbReference>
<dbReference type="InterPro" id="IPR015943">
    <property type="entry name" value="WD40/YVTN_repeat-like_dom_sf"/>
</dbReference>
<evidence type="ECO:0000259" key="1">
    <source>
        <dbReference type="Pfam" id="PF13360"/>
    </source>
</evidence>
<protein>
    <submittedName>
        <fullName evidence="2">PQQ-like domain-containing protein</fullName>
    </submittedName>
</protein>
<dbReference type="OrthoDB" id="675304at2"/>
<dbReference type="AlphaFoldDB" id="A0A1M5KBF2"/>
<reference evidence="3" key="1">
    <citation type="submission" date="2016-11" db="EMBL/GenBank/DDBJ databases">
        <authorList>
            <person name="Varghese N."/>
            <person name="Submissions S."/>
        </authorList>
    </citation>
    <scope>NUCLEOTIDE SEQUENCE [LARGE SCALE GENOMIC DNA]</scope>
    <source>
        <strain evidence="3">CGMCC 1.8995</strain>
    </source>
</reference>
<dbReference type="Proteomes" id="UP000184520">
    <property type="component" value="Unassembled WGS sequence"/>
</dbReference>
<dbReference type="InterPro" id="IPR011047">
    <property type="entry name" value="Quinoprotein_ADH-like_sf"/>
</dbReference>
<proteinExistence type="predicted"/>
<dbReference type="EMBL" id="FQWD01000003">
    <property type="protein sequence ID" value="SHG50186.1"/>
    <property type="molecule type" value="Genomic_DNA"/>
</dbReference>
<sequence>MEKLFLGIKGHVVCLDKVTGKKLWETKLKSTSGVTNLLFEDNHVFAYAGGHLFCVNAENGRIKWENKLDGYGYGACIIASENQNASLIADQLQAQQSSAATASIIAATASTSAGAGE</sequence>
<feature type="domain" description="Pyrrolo-quinoline quinone repeat" evidence="1">
    <location>
        <begin position="9"/>
        <end position="75"/>
    </location>
</feature>
<accession>A0A1M5KBF2</accession>
<dbReference type="STRING" id="634436.SAMN05216361_2444"/>
<dbReference type="SUPFAM" id="SSF50998">
    <property type="entry name" value="Quinoprotein alcohol dehydrogenase-like"/>
    <property type="match status" value="1"/>
</dbReference>
<name>A0A1M5KBF2_9ALTE</name>
<organism evidence="2 3">
    <name type="scientific">Marisediminitalea aggregata</name>
    <dbReference type="NCBI Taxonomy" id="634436"/>
    <lineage>
        <taxon>Bacteria</taxon>
        <taxon>Pseudomonadati</taxon>
        <taxon>Pseudomonadota</taxon>
        <taxon>Gammaproteobacteria</taxon>
        <taxon>Alteromonadales</taxon>
        <taxon>Alteromonadaceae</taxon>
        <taxon>Marisediminitalea</taxon>
    </lineage>
</organism>
<keyword evidence="3" id="KW-1185">Reference proteome</keyword>
<dbReference type="RefSeq" id="WP_073322709.1">
    <property type="nucleotide sequence ID" value="NZ_FQWD01000003.1"/>
</dbReference>
<evidence type="ECO:0000313" key="2">
    <source>
        <dbReference type="EMBL" id="SHG50186.1"/>
    </source>
</evidence>
<dbReference type="InterPro" id="IPR002372">
    <property type="entry name" value="PQQ_rpt_dom"/>
</dbReference>